<name>A0AAN8MV88_9PEZI</name>
<accession>A0AAN8MV88</accession>
<dbReference type="AlphaFoldDB" id="A0AAN8MV88"/>
<sequence length="147" mass="16360">MSDEPIHTLPYALHQAKITHYGEAGTLPNHLDITIGVPGDKKYAKILQFDGQRLDEPIELDRLINIGLEPIFETTKPKHLVLRGSEVEFFSAIVKLAHAEHFLGPDGGEEEGEKEGKEVPATVEVRWGRGGEQKFDNVTVHFKPSQA</sequence>
<proteinExistence type="predicted"/>
<evidence type="ECO:0000313" key="1">
    <source>
        <dbReference type="EMBL" id="KAK6333215.1"/>
    </source>
</evidence>
<dbReference type="EMBL" id="JAVHNR010000009">
    <property type="protein sequence ID" value="KAK6333215.1"/>
    <property type="molecule type" value="Genomic_DNA"/>
</dbReference>
<reference evidence="1 2" key="1">
    <citation type="submission" date="2019-10" db="EMBL/GenBank/DDBJ databases">
        <authorList>
            <person name="Palmer J.M."/>
        </authorList>
    </citation>
    <scope>NUCLEOTIDE SEQUENCE [LARGE SCALE GENOMIC DNA]</scope>
    <source>
        <strain evidence="1 2">TWF718</strain>
    </source>
</reference>
<protein>
    <submittedName>
        <fullName evidence="1">Uncharacterized protein</fullName>
    </submittedName>
</protein>
<evidence type="ECO:0000313" key="2">
    <source>
        <dbReference type="Proteomes" id="UP001313282"/>
    </source>
</evidence>
<gene>
    <name evidence="1" type="ORF">TWF718_011037</name>
</gene>
<comment type="caution">
    <text evidence="1">The sequence shown here is derived from an EMBL/GenBank/DDBJ whole genome shotgun (WGS) entry which is preliminary data.</text>
</comment>
<organism evidence="1 2">
    <name type="scientific">Orbilia javanica</name>
    <dbReference type="NCBI Taxonomy" id="47235"/>
    <lineage>
        <taxon>Eukaryota</taxon>
        <taxon>Fungi</taxon>
        <taxon>Dikarya</taxon>
        <taxon>Ascomycota</taxon>
        <taxon>Pezizomycotina</taxon>
        <taxon>Orbiliomycetes</taxon>
        <taxon>Orbiliales</taxon>
        <taxon>Orbiliaceae</taxon>
        <taxon>Orbilia</taxon>
    </lineage>
</organism>
<dbReference type="Proteomes" id="UP001313282">
    <property type="component" value="Unassembled WGS sequence"/>
</dbReference>
<keyword evidence="2" id="KW-1185">Reference proteome</keyword>